<dbReference type="AlphaFoldDB" id="A0A9N9GHG2"/>
<comment type="caution">
    <text evidence="2">The sequence shown here is derived from an EMBL/GenBank/DDBJ whole genome shotgun (WGS) entry which is preliminary data.</text>
</comment>
<proteinExistence type="predicted"/>
<evidence type="ECO:0000313" key="3">
    <source>
        <dbReference type="Proteomes" id="UP000789706"/>
    </source>
</evidence>
<accession>A0A9N9GHG2</accession>
<sequence length="89" mass="10775">IVLEDVKKKELYILCLEQELINLENEINWLKIRIHEICSHRNILEDNTDIIQRLSQPFAIEIRQNYDDIQKHLGDIKLYFQNRIQVPFS</sequence>
<keyword evidence="1" id="KW-0175">Coiled coil</keyword>
<evidence type="ECO:0000256" key="1">
    <source>
        <dbReference type="SAM" id="Coils"/>
    </source>
</evidence>
<keyword evidence="3" id="KW-1185">Reference proteome</keyword>
<feature type="non-terminal residue" evidence="2">
    <location>
        <position position="1"/>
    </location>
</feature>
<feature type="coiled-coil region" evidence="1">
    <location>
        <begin position="6"/>
        <end position="33"/>
    </location>
</feature>
<dbReference type="Proteomes" id="UP000789706">
    <property type="component" value="Unassembled WGS sequence"/>
</dbReference>
<dbReference type="OrthoDB" id="2410139at2759"/>
<organism evidence="2 3">
    <name type="scientific">Diversispora eburnea</name>
    <dbReference type="NCBI Taxonomy" id="1213867"/>
    <lineage>
        <taxon>Eukaryota</taxon>
        <taxon>Fungi</taxon>
        <taxon>Fungi incertae sedis</taxon>
        <taxon>Mucoromycota</taxon>
        <taxon>Glomeromycotina</taxon>
        <taxon>Glomeromycetes</taxon>
        <taxon>Diversisporales</taxon>
        <taxon>Diversisporaceae</taxon>
        <taxon>Diversispora</taxon>
    </lineage>
</organism>
<name>A0A9N9GHG2_9GLOM</name>
<dbReference type="EMBL" id="CAJVPK010002201">
    <property type="protein sequence ID" value="CAG8608391.1"/>
    <property type="molecule type" value="Genomic_DNA"/>
</dbReference>
<evidence type="ECO:0000313" key="2">
    <source>
        <dbReference type="EMBL" id="CAG8608391.1"/>
    </source>
</evidence>
<gene>
    <name evidence="2" type="ORF">DEBURN_LOCUS9859</name>
</gene>
<protein>
    <submittedName>
        <fullName evidence="2">257_t:CDS:1</fullName>
    </submittedName>
</protein>
<reference evidence="2" key="1">
    <citation type="submission" date="2021-06" db="EMBL/GenBank/DDBJ databases">
        <authorList>
            <person name="Kallberg Y."/>
            <person name="Tangrot J."/>
            <person name="Rosling A."/>
        </authorList>
    </citation>
    <scope>NUCLEOTIDE SEQUENCE</scope>
    <source>
        <strain evidence="2">AZ414A</strain>
    </source>
</reference>